<organism evidence="3">
    <name type="scientific">hydrothermal vent metagenome</name>
    <dbReference type="NCBI Taxonomy" id="652676"/>
    <lineage>
        <taxon>unclassified sequences</taxon>
        <taxon>metagenomes</taxon>
        <taxon>ecological metagenomes</taxon>
    </lineage>
</organism>
<dbReference type="InterPro" id="IPR041682">
    <property type="entry name" value="AAA_14"/>
</dbReference>
<dbReference type="PANTHER" id="PTHR33295:SF8">
    <property type="entry name" value="AAA+ ATPASE DOMAIN-CONTAINING PROTEIN"/>
    <property type="match status" value="1"/>
</dbReference>
<proteinExistence type="predicted"/>
<evidence type="ECO:0000313" key="3">
    <source>
        <dbReference type="EMBL" id="VAW30678.1"/>
    </source>
</evidence>
<dbReference type="Gene3D" id="3.40.50.300">
    <property type="entry name" value="P-loop containing nucleotide triphosphate hydrolases"/>
    <property type="match status" value="1"/>
</dbReference>
<dbReference type="PANTHER" id="PTHR33295">
    <property type="entry name" value="ATPASE"/>
    <property type="match status" value="1"/>
</dbReference>
<dbReference type="EMBL" id="UOET01000551">
    <property type="protein sequence ID" value="VAW30678.1"/>
    <property type="molecule type" value="Genomic_DNA"/>
</dbReference>
<evidence type="ECO:0000259" key="2">
    <source>
        <dbReference type="Pfam" id="PF13635"/>
    </source>
</evidence>
<accession>A0A3B0UJ28</accession>
<reference evidence="3" key="1">
    <citation type="submission" date="2018-06" db="EMBL/GenBank/DDBJ databases">
        <authorList>
            <person name="Zhirakovskaya E."/>
        </authorList>
    </citation>
    <scope>NUCLEOTIDE SEQUENCE</scope>
</reference>
<dbReference type="SUPFAM" id="SSF52540">
    <property type="entry name" value="P-loop containing nucleoside triphosphate hydrolases"/>
    <property type="match status" value="1"/>
</dbReference>
<sequence>MNKERLTEILLDQKEVFSAKTGLIERDIPLEDAIKTSLVVIITGVRRCGKSSLLFLIKEKMQLDESGYCYFNFDDERIVNDVSLLEGLDNLHKEIYGEEPLLFFDEIQNITGWEKFVNRLYEQGRKIFVTGSNASILSSEIATSLTGRNKVLELMPFSFNEYLRFKNIAAGVEHLSTKKRLQITAAFDAFIPEGGFPLAVRENDPEILTGYFQDILYRDIVARYRLSRVEEIKQIGIYFLSNIAKKFSYATLQKVSSVKSLSSVKRYLDYYAGAYLFYYLNKFDFSLKKQTLNPRKVFTVDQGFVHRIGFNFSANKGRVLENIVFLELKRRKKEIYYYSGKGECDFVIKQGLHITEAVQVTYLLNNENLERETGGLFEAMKAYDLSNGLLLYYDKDIKENKIPGEITIMPVWKWLIQNG</sequence>
<dbReference type="Pfam" id="PF13173">
    <property type="entry name" value="AAA_14"/>
    <property type="match status" value="1"/>
</dbReference>
<gene>
    <name evidence="3" type="ORF">MNBD_BACTEROID07-1213</name>
</gene>
<dbReference type="Pfam" id="PF13635">
    <property type="entry name" value="DUF4143"/>
    <property type="match status" value="1"/>
</dbReference>
<dbReference type="InterPro" id="IPR025420">
    <property type="entry name" value="DUF4143"/>
</dbReference>
<protein>
    <submittedName>
        <fullName evidence="3">Uncharacterized ATPase, AAA superfamily</fullName>
    </submittedName>
</protein>
<feature type="domain" description="AAA" evidence="1">
    <location>
        <begin position="39"/>
        <end position="163"/>
    </location>
</feature>
<feature type="domain" description="DUF4143" evidence="2">
    <location>
        <begin position="218"/>
        <end position="351"/>
    </location>
</feature>
<dbReference type="InterPro" id="IPR027417">
    <property type="entry name" value="P-loop_NTPase"/>
</dbReference>
<dbReference type="AlphaFoldDB" id="A0A3B0UJ28"/>
<evidence type="ECO:0000259" key="1">
    <source>
        <dbReference type="Pfam" id="PF13173"/>
    </source>
</evidence>
<name>A0A3B0UJ28_9ZZZZ</name>